<organism evidence="1 2">
    <name type="scientific">Mycena venus</name>
    <dbReference type="NCBI Taxonomy" id="2733690"/>
    <lineage>
        <taxon>Eukaryota</taxon>
        <taxon>Fungi</taxon>
        <taxon>Dikarya</taxon>
        <taxon>Basidiomycota</taxon>
        <taxon>Agaricomycotina</taxon>
        <taxon>Agaricomycetes</taxon>
        <taxon>Agaricomycetidae</taxon>
        <taxon>Agaricales</taxon>
        <taxon>Marasmiineae</taxon>
        <taxon>Mycenaceae</taxon>
        <taxon>Mycena</taxon>
    </lineage>
</organism>
<dbReference type="OrthoDB" id="3050536at2759"/>
<accession>A0A8H6Y253</accession>
<name>A0A8H6Y253_9AGAR</name>
<dbReference type="Proteomes" id="UP000620124">
    <property type="component" value="Unassembled WGS sequence"/>
</dbReference>
<keyword evidence="2" id="KW-1185">Reference proteome</keyword>
<evidence type="ECO:0000313" key="2">
    <source>
        <dbReference type="Proteomes" id="UP000620124"/>
    </source>
</evidence>
<dbReference type="Gene3D" id="1.25.40.10">
    <property type="entry name" value="Tetratricopeptide repeat domain"/>
    <property type="match status" value="1"/>
</dbReference>
<reference evidence="1" key="1">
    <citation type="submission" date="2020-05" db="EMBL/GenBank/DDBJ databases">
        <title>Mycena genomes resolve the evolution of fungal bioluminescence.</title>
        <authorList>
            <person name="Tsai I.J."/>
        </authorList>
    </citation>
    <scope>NUCLEOTIDE SEQUENCE</scope>
    <source>
        <strain evidence="1">CCC161011</strain>
    </source>
</reference>
<protein>
    <submittedName>
        <fullName evidence="1">CTLH domain-containing protein</fullName>
    </submittedName>
</protein>
<dbReference type="AlphaFoldDB" id="A0A8H6Y253"/>
<sequence length="438" mass="48865">MVVVAENIQAWQNHAVYGEYLIHKLAHSVYAPVMDGEAQIALGTRYFEHQAEMDRAKWYNGVGIYYRMQRNDIGRALESHHVALALADGVQRPSLVGRKALTSTSLILSKTGNHIEAQKYARQAQGYAEILGNIAGQAYALCIEAKCWMALSDFRYAADLCNRSRTLLESSGLQGGTLDIFVQQQEAEIHLLKTEYKEARHIHETTINSIPPGQPPTINTVLSHLNLALIYIATEASPELVNKHLDISRQHFNTTFAYPTGRLYCDMAHADLYLRTGQPVAARLLLEECYAAARGKLEEGATFCLERLADLSHGLNDQYTTAHWANVYLGSALKSKDSLAMMKAIKCFGEIFLSNGDNQTALNLFTVALGGFTFMDVHRWKGTCMIRIADILAARGEFLKSREFWTSGRVLLARCSQVTDTALVDAKLETLKLCQRMD</sequence>
<proteinExistence type="predicted"/>
<comment type="caution">
    <text evidence="1">The sequence shown here is derived from an EMBL/GenBank/DDBJ whole genome shotgun (WGS) entry which is preliminary data.</text>
</comment>
<gene>
    <name evidence="1" type="ORF">MVEN_01151000</name>
</gene>
<dbReference type="EMBL" id="JACAZI010000009">
    <property type="protein sequence ID" value="KAF7351893.1"/>
    <property type="molecule type" value="Genomic_DNA"/>
</dbReference>
<evidence type="ECO:0000313" key="1">
    <source>
        <dbReference type="EMBL" id="KAF7351893.1"/>
    </source>
</evidence>
<dbReference type="InterPro" id="IPR011990">
    <property type="entry name" value="TPR-like_helical_dom_sf"/>
</dbReference>
<dbReference type="SUPFAM" id="SSF48452">
    <property type="entry name" value="TPR-like"/>
    <property type="match status" value="1"/>
</dbReference>